<feature type="non-terminal residue" evidence="2">
    <location>
        <position position="108"/>
    </location>
</feature>
<evidence type="ECO:0000313" key="4">
    <source>
        <dbReference type="Proteomes" id="UP000663873"/>
    </source>
</evidence>
<reference evidence="2" key="1">
    <citation type="submission" date="2021-02" db="EMBL/GenBank/DDBJ databases">
        <authorList>
            <person name="Nowell W R."/>
        </authorList>
    </citation>
    <scope>NUCLEOTIDE SEQUENCE</scope>
</reference>
<keyword evidence="4" id="KW-1185">Reference proteome</keyword>
<feature type="compositionally biased region" description="Polar residues" evidence="1">
    <location>
        <begin position="78"/>
        <end position="88"/>
    </location>
</feature>
<organism evidence="2 4">
    <name type="scientific">Rotaria socialis</name>
    <dbReference type="NCBI Taxonomy" id="392032"/>
    <lineage>
        <taxon>Eukaryota</taxon>
        <taxon>Metazoa</taxon>
        <taxon>Spiralia</taxon>
        <taxon>Gnathifera</taxon>
        <taxon>Rotifera</taxon>
        <taxon>Eurotatoria</taxon>
        <taxon>Bdelloidea</taxon>
        <taxon>Philodinida</taxon>
        <taxon>Philodinidae</taxon>
        <taxon>Rotaria</taxon>
    </lineage>
</organism>
<dbReference type="AlphaFoldDB" id="A0A821RB30"/>
<dbReference type="Proteomes" id="UP000663873">
    <property type="component" value="Unassembled WGS sequence"/>
</dbReference>
<sequence>SEPDFAVESELSRVSNAKPTTAATTQPAVASKLHAPPSERLIGTVSDPKTHAILKPEESPPSNSKLPVASEAHPPPTSEKNAVPTSKSKPPHLSAEQETPSSEVQPVA</sequence>
<accession>A0A821RB30</accession>
<feature type="region of interest" description="Disordered" evidence="1">
    <location>
        <begin position="1"/>
        <end position="108"/>
    </location>
</feature>
<dbReference type="EMBL" id="CAJOBP010057918">
    <property type="protein sequence ID" value="CAF4840608.1"/>
    <property type="molecule type" value="Genomic_DNA"/>
</dbReference>
<feature type="compositionally biased region" description="Low complexity" evidence="1">
    <location>
        <begin position="17"/>
        <end position="30"/>
    </location>
</feature>
<evidence type="ECO:0000313" key="3">
    <source>
        <dbReference type="EMBL" id="CAF5045668.1"/>
    </source>
</evidence>
<proteinExistence type="predicted"/>
<evidence type="ECO:0000256" key="1">
    <source>
        <dbReference type="SAM" id="MobiDB-lite"/>
    </source>
</evidence>
<feature type="compositionally biased region" description="Basic and acidic residues" evidence="1">
    <location>
        <begin position="48"/>
        <end position="58"/>
    </location>
</feature>
<comment type="caution">
    <text evidence="2">The sequence shown here is derived from an EMBL/GenBank/DDBJ whole genome shotgun (WGS) entry which is preliminary data.</text>
</comment>
<name>A0A821RB30_9BILA</name>
<dbReference type="EMBL" id="CAJOBR010048774">
    <property type="protein sequence ID" value="CAF5045668.1"/>
    <property type="molecule type" value="Genomic_DNA"/>
</dbReference>
<feature type="non-terminal residue" evidence="2">
    <location>
        <position position="1"/>
    </location>
</feature>
<gene>
    <name evidence="3" type="ORF">QYT958_LOCUS41715</name>
    <name evidence="2" type="ORF">UJA718_LOCUS43035</name>
</gene>
<evidence type="ECO:0000313" key="2">
    <source>
        <dbReference type="EMBL" id="CAF4840608.1"/>
    </source>
</evidence>
<feature type="compositionally biased region" description="Polar residues" evidence="1">
    <location>
        <begin position="96"/>
        <end position="108"/>
    </location>
</feature>
<protein>
    <submittedName>
        <fullName evidence="2">Uncharacterized protein</fullName>
    </submittedName>
</protein>
<dbReference type="Proteomes" id="UP000663848">
    <property type="component" value="Unassembled WGS sequence"/>
</dbReference>